<keyword evidence="2" id="KW-0732">Signal</keyword>
<feature type="compositionally biased region" description="Low complexity" evidence="1">
    <location>
        <begin position="191"/>
        <end position="202"/>
    </location>
</feature>
<evidence type="ECO:0000313" key="3">
    <source>
        <dbReference type="Proteomes" id="UP000025227"/>
    </source>
</evidence>
<dbReference type="OrthoDB" id="10449104at2759"/>
<evidence type="ECO:0000256" key="1">
    <source>
        <dbReference type="SAM" id="MobiDB-lite"/>
    </source>
</evidence>
<reference evidence="4" key="1">
    <citation type="submission" date="2020-12" db="UniProtKB">
        <authorList>
            <consortium name="WormBaseParasite"/>
        </authorList>
    </citation>
    <scope>IDENTIFICATION</scope>
    <source>
        <strain evidence="4">MHco3</strain>
    </source>
</reference>
<dbReference type="Proteomes" id="UP000025227">
    <property type="component" value="Unplaced"/>
</dbReference>
<name>A0A7I5E6U6_HAECO</name>
<proteinExistence type="predicted"/>
<dbReference type="AlphaFoldDB" id="A0A7I5E6U6"/>
<feature type="compositionally biased region" description="Basic and acidic residues" evidence="1">
    <location>
        <begin position="18"/>
        <end position="32"/>
    </location>
</feature>
<feature type="chain" id="PRO_5029729006" evidence="2">
    <location>
        <begin position="20"/>
        <end position="308"/>
    </location>
</feature>
<keyword evidence="3" id="KW-1185">Reference proteome</keyword>
<feature type="signal peptide" evidence="2">
    <location>
        <begin position="1"/>
        <end position="19"/>
    </location>
</feature>
<dbReference type="WBParaSite" id="HCON_00036140-00001">
    <property type="protein sequence ID" value="HCON_00036140-00001"/>
    <property type="gene ID" value="HCON_00036140"/>
</dbReference>
<feature type="compositionally biased region" description="Basic and acidic residues" evidence="1">
    <location>
        <begin position="123"/>
        <end position="134"/>
    </location>
</feature>
<feature type="region of interest" description="Disordered" evidence="1">
    <location>
        <begin position="114"/>
        <end position="224"/>
    </location>
</feature>
<feature type="compositionally biased region" description="Gly residues" evidence="1">
    <location>
        <begin position="179"/>
        <end position="190"/>
    </location>
</feature>
<evidence type="ECO:0000313" key="4">
    <source>
        <dbReference type="WBParaSite" id="HCON_00036140-00001"/>
    </source>
</evidence>
<organism evidence="3 4">
    <name type="scientific">Haemonchus contortus</name>
    <name type="common">Barber pole worm</name>
    <dbReference type="NCBI Taxonomy" id="6289"/>
    <lineage>
        <taxon>Eukaryota</taxon>
        <taxon>Metazoa</taxon>
        <taxon>Ecdysozoa</taxon>
        <taxon>Nematoda</taxon>
        <taxon>Chromadorea</taxon>
        <taxon>Rhabditida</taxon>
        <taxon>Rhabditina</taxon>
        <taxon>Rhabditomorpha</taxon>
        <taxon>Strongyloidea</taxon>
        <taxon>Trichostrongylidae</taxon>
        <taxon>Haemonchus</taxon>
    </lineage>
</organism>
<sequence>MQALSFTFLLFISLSTVETRRGSSQKEDEKEIVSLWPGGTTSDNEDKGSIKDLNNGHEILPMHPNTDNEGVKERNGNEIRAMNPNPRGTTPGYTDDGSTLGRIMNENYPTWPTVNTPSYIEKGSTRRKGEDKTRSTLPTITTPRYDESGFTQGNAPPPTKPPARTHGNKEKDCLEGNNGWPGYGGRGCGEGNNTNDKPSSKPSSPPLGRPRYRGRGRGYGRGKNRPLGEIIVSISGWPGYGGRVFDKGNNAGYKPPKKPSVSYLEWPGYGGKGLTQGSTRLGSGGLQGIQINLGRSPSVQPLFSAIKQ</sequence>
<feature type="compositionally biased region" description="Basic residues" evidence="1">
    <location>
        <begin position="210"/>
        <end position="224"/>
    </location>
</feature>
<protein>
    <submittedName>
        <fullName evidence="4">Protein pygopus-like</fullName>
    </submittedName>
</protein>
<dbReference type="OMA" id="GNNAGYK"/>
<feature type="region of interest" description="Disordered" evidence="1">
    <location>
        <begin position="18"/>
        <end position="47"/>
    </location>
</feature>
<accession>A0A7I5E6U6</accession>
<evidence type="ECO:0000256" key="2">
    <source>
        <dbReference type="SAM" id="SignalP"/>
    </source>
</evidence>